<gene>
    <name evidence="7" type="ORF">SARAHDANIELLE_31</name>
</gene>
<comment type="similarity">
    <text evidence="2">Belongs to the ribonucleoside diphosphate reductase small chain family.</text>
</comment>
<dbReference type="InterPro" id="IPR009078">
    <property type="entry name" value="Ferritin-like_SF"/>
</dbReference>
<dbReference type="Gene3D" id="1.10.620.20">
    <property type="entry name" value="Ribonucleotide Reductase, subunit A"/>
    <property type="match status" value="1"/>
</dbReference>
<evidence type="ECO:0000256" key="3">
    <source>
        <dbReference type="ARBA" id="ARBA00012274"/>
    </source>
</evidence>
<keyword evidence="5" id="KW-0560">Oxidoreductase</keyword>
<sequence>MKNQNPIFLGDPLQIYDSINCHYPKIFELYKQQKAQDWAEDEFSFEQSRIDFQTCPEASSQVMLKTLMWQWEADSRISRSLVVAFAPFITNSEYSAAIMKQSEIEVLHALTYSEIIRQCLGDPAQILKDVLENPQIEARSEALDKALGDLKTVGIEYQIHGDNLVNLVGDKHYIRKAILKGLFAVMALEGIEFIASFACTFALVKQDWFAGIGNAVQKIMLDEILHTKIDLEVLKETLKDEDWEEAFELIKPEIKEILDEVVLKEEGWSEYIFSEGRSILGLNTPLLKQWVYYNAYPLYKMFDIEFDFPMQTADPLVWMKEFIEIDKQQNANQEQQNGGYLLNTVKNDVDKEPWIL</sequence>
<dbReference type="InterPro" id="IPR012348">
    <property type="entry name" value="RNR-like"/>
</dbReference>
<dbReference type="SUPFAM" id="SSF47240">
    <property type="entry name" value="Ferritin-like"/>
    <property type="match status" value="1"/>
</dbReference>
<dbReference type="InterPro" id="IPR000358">
    <property type="entry name" value="RNR_small_fam"/>
</dbReference>
<keyword evidence="8" id="KW-1185">Reference proteome</keyword>
<protein>
    <recommendedName>
        <fullName evidence="3">ribonucleoside-diphosphate reductase</fullName>
        <ecNumber evidence="3">1.17.4.1</ecNumber>
    </recommendedName>
</protein>
<dbReference type="PANTHER" id="PTHR23409">
    <property type="entry name" value="RIBONUCLEOSIDE-DIPHOSPHATE REDUCTASE SMALL CHAIN"/>
    <property type="match status" value="1"/>
</dbReference>
<name>A0AAE7W9E8_9CAUD</name>
<keyword evidence="6" id="KW-0408">Iron</keyword>
<organism evidence="7 8">
    <name type="scientific">Hafnia phage vB_HpaM_SarahDanielle</name>
    <dbReference type="NCBI Taxonomy" id="2836113"/>
    <lineage>
        <taxon>Viruses</taxon>
        <taxon>Duplodnaviria</taxon>
        <taxon>Heunggongvirae</taxon>
        <taxon>Uroviricota</taxon>
        <taxon>Caudoviricetes</taxon>
        <taxon>Andersonviridae</taxon>
        <taxon>Andersonviridae incertae sedis</taxon>
        <taxon>Daniellevirus</taxon>
        <taxon>Daniellevirus danielle</taxon>
    </lineage>
</organism>
<proteinExistence type="inferred from homology"/>
<evidence type="ECO:0000256" key="6">
    <source>
        <dbReference type="ARBA" id="ARBA00023004"/>
    </source>
</evidence>
<dbReference type="InterPro" id="IPR033909">
    <property type="entry name" value="RNR_small"/>
</dbReference>
<dbReference type="PANTHER" id="PTHR23409:SF18">
    <property type="entry name" value="RIBONUCLEOSIDE-DIPHOSPHATE REDUCTASE SUBUNIT M2"/>
    <property type="match status" value="1"/>
</dbReference>
<comment type="cofactor">
    <cofactor evidence="1">
        <name>Fe cation</name>
        <dbReference type="ChEBI" id="CHEBI:24875"/>
    </cofactor>
</comment>
<evidence type="ECO:0000256" key="2">
    <source>
        <dbReference type="ARBA" id="ARBA00009303"/>
    </source>
</evidence>
<evidence type="ECO:0000256" key="4">
    <source>
        <dbReference type="ARBA" id="ARBA00022723"/>
    </source>
</evidence>
<evidence type="ECO:0000256" key="5">
    <source>
        <dbReference type="ARBA" id="ARBA00023002"/>
    </source>
</evidence>
<evidence type="ECO:0000313" key="7">
    <source>
        <dbReference type="EMBL" id="QYA57459.1"/>
    </source>
</evidence>
<dbReference type="CDD" id="cd01049">
    <property type="entry name" value="RNRR2"/>
    <property type="match status" value="1"/>
</dbReference>
<accession>A0AAE7W9E8</accession>
<evidence type="ECO:0000313" key="8">
    <source>
        <dbReference type="Proteomes" id="UP000827626"/>
    </source>
</evidence>
<dbReference type="Proteomes" id="UP000827626">
    <property type="component" value="Segment"/>
</dbReference>
<dbReference type="EMBL" id="MW749010">
    <property type="protein sequence ID" value="QYA57459.1"/>
    <property type="molecule type" value="Genomic_DNA"/>
</dbReference>
<keyword evidence="4" id="KW-0479">Metal-binding</keyword>
<dbReference type="GO" id="GO:0009263">
    <property type="term" value="P:deoxyribonucleotide biosynthetic process"/>
    <property type="evidence" value="ECO:0007669"/>
    <property type="project" value="InterPro"/>
</dbReference>
<dbReference type="GO" id="GO:0046872">
    <property type="term" value="F:metal ion binding"/>
    <property type="evidence" value="ECO:0007669"/>
    <property type="project" value="UniProtKB-KW"/>
</dbReference>
<dbReference type="GO" id="GO:0004748">
    <property type="term" value="F:ribonucleoside-diphosphate reductase activity, thioredoxin disulfide as acceptor"/>
    <property type="evidence" value="ECO:0007669"/>
    <property type="project" value="UniProtKB-EC"/>
</dbReference>
<dbReference type="EC" id="1.17.4.1" evidence="3"/>
<reference evidence="7" key="1">
    <citation type="submission" date="2021-03" db="EMBL/GenBank/DDBJ databases">
        <authorList>
            <person name="Thompson D.W."/>
            <person name="Brown H.M.F."/>
            <person name="Thompson S.D."/>
            <person name="Grose J.H."/>
        </authorList>
    </citation>
    <scope>NUCLEOTIDE SEQUENCE</scope>
</reference>
<dbReference type="Pfam" id="PF00268">
    <property type="entry name" value="Ribonuc_red_sm"/>
    <property type="match status" value="1"/>
</dbReference>
<evidence type="ECO:0000256" key="1">
    <source>
        <dbReference type="ARBA" id="ARBA00001962"/>
    </source>
</evidence>